<dbReference type="eggNOG" id="ENOG502QY4U">
    <property type="taxonomic scope" value="Eukaryota"/>
</dbReference>
<protein>
    <recommendedName>
        <fullName evidence="5">Transmembrane protein</fullName>
    </recommendedName>
</protein>
<dbReference type="OMA" id="RENNHIN"/>
<evidence type="ECO:0000256" key="1">
    <source>
        <dbReference type="SAM" id="Phobius"/>
    </source>
</evidence>
<keyword evidence="2" id="KW-0732">Signal</keyword>
<comment type="caution">
    <text evidence="3">The sequence shown here is derived from an EMBL/GenBank/DDBJ whole genome shotgun (WGS) entry which is preliminary data.</text>
</comment>
<evidence type="ECO:0008006" key="5">
    <source>
        <dbReference type="Google" id="ProtNLM"/>
    </source>
</evidence>
<dbReference type="OrthoDB" id="385699at2759"/>
<feature type="transmembrane region" description="Helical" evidence="1">
    <location>
        <begin position="464"/>
        <end position="488"/>
    </location>
</feature>
<dbReference type="VEuPathDB" id="PlasmoDB:PKNOH_S07469400"/>
<evidence type="ECO:0000256" key="2">
    <source>
        <dbReference type="SAM" id="SignalP"/>
    </source>
</evidence>
<keyword evidence="1" id="KW-0812">Transmembrane</keyword>
<keyword evidence="1" id="KW-1133">Transmembrane helix</keyword>
<organism evidence="3 4">
    <name type="scientific">Plasmodium knowlesi</name>
    <dbReference type="NCBI Taxonomy" id="5850"/>
    <lineage>
        <taxon>Eukaryota</taxon>
        <taxon>Sar</taxon>
        <taxon>Alveolata</taxon>
        <taxon>Apicomplexa</taxon>
        <taxon>Aconoidasida</taxon>
        <taxon>Haemosporida</taxon>
        <taxon>Plasmodiidae</taxon>
        <taxon>Plasmodium</taxon>
        <taxon>Plasmodium (Plasmodium)</taxon>
    </lineage>
</organism>
<reference evidence="3 4" key="1">
    <citation type="submission" date="2017-05" db="EMBL/GenBank/DDBJ databases">
        <title>PacBio assembly of a Plasmodium knowlesi genome sequence with Hi-C correction and manual annotation of the SICAvar gene family.</title>
        <authorList>
            <person name="Lapp S.A."/>
            <person name="Geraldo J.A."/>
            <person name="Chien J.-T."/>
            <person name="Ay F."/>
            <person name="Pakala S.B."/>
            <person name="Batugedara G."/>
            <person name="Humphrey J.C."/>
            <person name="Debarry J.D."/>
            <person name="Le Roch K.G."/>
            <person name="Galinski M.R."/>
            <person name="Kissinger J.C."/>
        </authorList>
    </citation>
    <scope>NUCLEOTIDE SEQUENCE [LARGE SCALE GENOMIC DNA]</scope>
    <source>
        <strain evidence="4">Malayan Strain Pk1 (A+)</strain>
    </source>
</reference>
<dbReference type="EMBL" id="NETL01000021">
    <property type="protein sequence ID" value="OTN67141.1"/>
    <property type="molecule type" value="Genomic_DNA"/>
</dbReference>
<gene>
    <name evidence="3" type="ORF">PKNOH_S07469400</name>
</gene>
<name>A0A1Y3DQP3_PLAKN</name>
<dbReference type="VEuPathDB" id="PlasmoDB:PKA1H_100036400"/>
<feature type="signal peptide" evidence="2">
    <location>
        <begin position="1"/>
        <end position="20"/>
    </location>
</feature>
<keyword evidence="1" id="KW-0472">Membrane</keyword>
<dbReference type="AlphaFoldDB" id="A0A1Y3DQP3"/>
<dbReference type="Proteomes" id="UP000195012">
    <property type="component" value="Unassembled WGS sequence"/>
</dbReference>
<sequence>MKNFFWKFPLLLILSTKGSSCSQGSLQDSEYPIFISNILINNVPFTFHKDRYNYELEGSEHLNEIILSPLLNVWEYYIYKKTSPEDELIFNENSSEYLDNEQSIVLDYFYLKTYHIYVNNKKVHLTDLPYRIHFQGAGQEEITIWYESQKTYKIKIKNNNEYSNFYLNDVNLSSQSFSTNLLLDTEFKSYIYFYTTSVAQNVEGLNIQANCHNSQMYINNNLHKKDAFFFSLNKNTYNNVLVIECRQERLLDKEQPLGKKENIISENFIKRKFQENVLHNRQKGEKKVGFLDQMKANYHKLVSNPSSLKKDDKNISTYQSNWRKRVTTLLGESNYNPLEKKKKMIKKIIRKFYFFNIYYHVHINVPNYIYNLSDGNVCPFDGRGGVEPIGEYLCNNSQKNISFYVDISNKLFAFIKVDNKKRTHRFIDKILNTPIQYSENVYLFLETYYDKKVVKIKFKRGTSFFSFSMLFILPLMAIFAFLLALFWCKFCHFPKGRKYAV</sequence>
<feature type="chain" id="PRO_5010992377" description="Transmembrane protein" evidence="2">
    <location>
        <begin position="21"/>
        <end position="501"/>
    </location>
</feature>
<proteinExistence type="predicted"/>
<evidence type="ECO:0000313" key="4">
    <source>
        <dbReference type="Proteomes" id="UP000195012"/>
    </source>
</evidence>
<accession>A0A1Y3DQP3</accession>
<evidence type="ECO:0000313" key="3">
    <source>
        <dbReference type="EMBL" id="OTN67141.1"/>
    </source>
</evidence>
<dbReference type="VEuPathDB" id="PlasmoDB:PKNH_1031400"/>